<comment type="caution">
    <text evidence="1">The sequence shown here is derived from an EMBL/GenBank/DDBJ whole genome shotgun (WGS) entry which is preliminary data.</text>
</comment>
<proteinExistence type="predicted"/>
<organism evidence="1">
    <name type="scientific">bioreactor metagenome</name>
    <dbReference type="NCBI Taxonomy" id="1076179"/>
    <lineage>
        <taxon>unclassified sequences</taxon>
        <taxon>metagenomes</taxon>
        <taxon>ecological metagenomes</taxon>
    </lineage>
</organism>
<dbReference type="Gene3D" id="2.60.40.1080">
    <property type="match status" value="1"/>
</dbReference>
<sequence>MKKRLLSGYLYLILLSTIILSSCETEGVSRISFDNNTFALRVGQSDTLVSTISFTGDINDFPVEWKIDDPTIISIVEMTNDSHSKGSVIKSVVINALKTGSTALTINAGGKTHSCQVTVTQQSLMFTQAHAANWGDIYGANNNNFTLSLLESSLSLDNEGYVMGNGYRLFLDFYLPLTQNTLSAGTFNSSTEEENYTFYPGIFVEDKNGDPVPVGTFMLHYNNDNLDIIPIVDGTYEITKNGDNFVVEGELILETNEIVQFSYEGIVNESDNREQPVEINPALTKGVLLYFGDAYNSKSAENTTGNVTNNYALYLGSETVDFNNSESEGDVLMIEFNTADSVHNYIPDGTYQMMTELTYQQLIPFSLVFAYQSQDENDWGTWFYSTTATKALNAGSMTVTKSGDNYSIQYELYDRIGSKVWGTYNGPLTYIDGTQEVSANAPAKVKGVKSTKSLLNKKEMLKNKKRSDSVRKLRIH</sequence>
<gene>
    <name evidence="1" type="ORF">SDC9_38879</name>
</gene>
<dbReference type="AlphaFoldDB" id="A0A644VN47"/>
<reference evidence="1" key="1">
    <citation type="submission" date="2019-08" db="EMBL/GenBank/DDBJ databases">
        <authorList>
            <person name="Kucharzyk K."/>
            <person name="Murdoch R.W."/>
            <person name="Higgins S."/>
            <person name="Loffler F."/>
        </authorList>
    </citation>
    <scope>NUCLEOTIDE SEQUENCE</scope>
</reference>
<evidence type="ECO:0008006" key="2">
    <source>
        <dbReference type="Google" id="ProtNLM"/>
    </source>
</evidence>
<dbReference type="PROSITE" id="PS51257">
    <property type="entry name" value="PROKAR_LIPOPROTEIN"/>
    <property type="match status" value="1"/>
</dbReference>
<accession>A0A644VN47</accession>
<name>A0A644VN47_9ZZZZ</name>
<dbReference type="EMBL" id="VSSQ01000369">
    <property type="protein sequence ID" value="MPL92766.1"/>
    <property type="molecule type" value="Genomic_DNA"/>
</dbReference>
<protein>
    <recommendedName>
        <fullName evidence="2">BIG2 domain-containing protein</fullName>
    </recommendedName>
</protein>
<evidence type="ECO:0000313" key="1">
    <source>
        <dbReference type="EMBL" id="MPL92766.1"/>
    </source>
</evidence>